<dbReference type="AlphaFoldDB" id="A7EZQ1"/>
<evidence type="ECO:0000313" key="3">
    <source>
        <dbReference type="Proteomes" id="UP000001312"/>
    </source>
</evidence>
<evidence type="ECO:0000256" key="1">
    <source>
        <dbReference type="SAM" id="MobiDB-lite"/>
    </source>
</evidence>
<dbReference type="KEGG" id="ssl:SS1G_10818"/>
<dbReference type="Proteomes" id="UP000001312">
    <property type="component" value="Unassembled WGS sequence"/>
</dbReference>
<sequence length="60" mass="6891">MSKERYVQVLIYYECKANAQERPYVSRPSRTQQLSNPKLVPKLTSDVPQDLLKNGAGKRP</sequence>
<reference evidence="3" key="1">
    <citation type="journal article" date="2011" name="PLoS Genet.">
        <title>Genomic analysis of the necrotrophic fungal pathogens Sclerotinia sclerotiorum and Botrytis cinerea.</title>
        <authorList>
            <person name="Amselem J."/>
            <person name="Cuomo C.A."/>
            <person name="van Kan J.A."/>
            <person name="Viaud M."/>
            <person name="Benito E.P."/>
            <person name="Couloux A."/>
            <person name="Coutinho P.M."/>
            <person name="de Vries R.P."/>
            <person name="Dyer P.S."/>
            <person name="Fillinger S."/>
            <person name="Fournier E."/>
            <person name="Gout L."/>
            <person name="Hahn M."/>
            <person name="Kohn L."/>
            <person name="Lapalu N."/>
            <person name="Plummer K.M."/>
            <person name="Pradier J.M."/>
            <person name="Quevillon E."/>
            <person name="Sharon A."/>
            <person name="Simon A."/>
            <person name="ten Have A."/>
            <person name="Tudzynski B."/>
            <person name="Tudzynski P."/>
            <person name="Wincker P."/>
            <person name="Andrew M."/>
            <person name="Anthouard V."/>
            <person name="Beever R.E."/>
            <person name="Beffa R."/>
            <person name="Benoit I."/>
            <person name="Bouzid O."/>
            <person name="Brault B."/>
            <person name="Chen Z."/>
            <person name="Choquer M."/>
            <person name="Collemare J."/>
            <person name="Cotton P."/>
            <person name="Danchin E.G."/>
            <person name="Da Silva C."/>
            <person name="Gautier A."/>
            <person name="Giraud C."/>
            <person name="Giraud T."/>
            <person name="Gonzalez C."/>
            <person name="Grossetete S."/>
            <person name="Guldener U."/>
            <person name="Henrissat B."/>
            <person name="Howlett B.J."/>
            <person name="Kodira C."/>
            <person name="Kretschmer M."/>
            <person name="Lappartient A."/>
            <person name="Leroch M."/>
            <person name="Levis C."/>
            <person name="Mauceli E."/>
            <person name="Neuveglise C."/>
            <person name="Oeser B."/>
            <person name="Pearson M."/>
            <person name="Poulain J."/>
            <person name="Poussereau N."/>
            <person name="Quesneville H."/>
            <person name="Rascle C."/>
            <person name="Schumacher J."/>
            <person name="Segurens B."/>
            <person name="Sexton A."/>
            <person name="Silva E."/>
            <person name="Sirven C."/>
            <person name="Soanes D.M."/>
            <person name="Talbot N.J."/>
            <person name="Templeton M."/>
            <person name="Yandava C."/>
            <person name="Yarden O."/>
            <person name="Zeng Q."/>
            <person name="Rollins J.A."/>
            <person name="Lebrun M.H."/>
            <person name="Dickman M."/>
        </authorList>
    </citation>
    <scope>NUCLEOTIDE SEQUENCE [LARGE SCALE GENOMIC DNA]</scope>
    <source>
        <strain evidence="3">ATCC 18683 / 1980 / Ss-1</strain>
    </source>
</reference>
<keyword evidence="3" id="KW-1185">Reference proteome</keyword>
<organism evidence="2 3">
    <name type="scientific">Sclerotinia sclerotiorum (strain ATCC 18683 / 1980 / Ss-1)</name>
    <name type="common">White mold</name>
    <name type="synonym">Whetzelinia sclerotiorum</name>
    <dbReference type="NCBI Taxonomy" id="665079"/>
    <lineage>
        <taxon>Eukaryota</taxon>
        <taxon>Fungi</taxon>
        <taxon>Dikarya</taxon>
        <taxon>Ascomycota</taxon>
        <taxon>Pezizomycotina</taxon>
        <taxon>Leotiomycetes</taxon>
        <taxon>Helotiales</taxon>
        <taxon>Sclerotiniaceae</taxon>
        <taxon>Sclerotinia</taxon>
    </lineage>
</organism>
<protein>
    <submittedName>
        <fullName evidence="2">Uncharacterized protein</fullName>
    </submittedName>
</protein>
<dbReference type="InParanoid" id="A7EZQ1"/>
<feature type="region of interest" description="Disordered" evidence="1">
    <location>
        <begin position="22"/>
        <end position="60"/>
    </location>
</feature>
<gene>
    <name evidence="2" type="ORF">SS1G_10818</name>
</gene>
<dbReference type="GeneID" id="5484241"/>
<dbReference type="Pfam" id="PF13917">
    <property type="entry name" value="zf-CCHC_3"/>
    <property type="match status" value="1"/>
</dbReference>
<dbReference type="EMBL" id="CH476636">
    <property type="protein sequence ID" value="EDN94943.1"/>
    <property type="molecule type" value="Genomic_DNA"/>
</dbReference>
<evidence type="ECO:0000313" key="2">
    <source>
        <dbReference type="EMBL" id="EDN94943.1"/>
    </source>
</evidence>
<name>A7EZQ1_SCLS1</name>
<proteinExistence type="predicted"/>
<dbReference type="RefSeq" id="XP_001588371.1">
    <property type="nucleotide sequence ID" value="XM_001588321.1"/>
</dbReference>
<accession>A7EZQ1</accession>